<gene>
    <name evidence="2" type="ORF">IHQ68_14840</name>
</gene>
<proteinExistence type="predicted"/>
<sequence>MLTKKAKYGLKAMVDLAGLDAGRSAFVADVAERNAIPKKFLDAILGELRNAGLLSSKKGKAGGYMLARPAEQITVGMIVRTLDGPLAPIACASRSAYVPCDDCRDVRACQIRLMMTDVRDAISKILDQQSLAELRDIGGHDAMGSFAYQI</sequence>
<dbReference type="InterPro" id="IPR000944">
    <property type="entry name" value="Tscrpt_reg_Rrf2"/>
</dbReference>
<dbReference type="NCBIfam" id="TIGR00738">
    <property type="entry name" value="rrf2_super"/>
    <property type="match status" value="1"/>
</dbReference>
<name>A0ABU1DIK3_9HYPH</name>
<dbReference type="InterPro" id="IPR030489">
    <property type="entry name" value="TR_Rrf2-type_CS"/>
</dbReference>
<evidence type="ECO:0000313" key="2">
    <source>
        <dbReference type="EMBL" id="MDR4307896.1"/>
    </source>
</evidence>
<keyword evidence="1" id="KW-0238">DNA-binding</keyword>
<dbReference type="PROSITE" id="PS51197">
    <property type="entry name" value="HTH_RRF2_2"/>
    <property type="match status" value="1"/>
</dbReference>
<dbReference type="PANTHER" id="PTHR33221">
    <property type="entry name" value="WINGED HELIX-TURN-HELIX TRANSCRIPTIONAL REGULATOR, RRF2 FAMILY"/>
    <property type="match status" value="1"/>
</dbReference>
<evidence type="ECO:0000313" key="3">
    <source>
        <dbReference type="Proteomes" id="UP001181622"/>
    </source>
</evidence>
<comment type="caution">
    <text evidence="2">The sequence shown here is derived from an EMBL/GenBank/DDBJ whole genome shotgun (WGS) entry which is preliminary data.</text>
</comment>
<dbReference type="SUPFAM" id="SSF46785">
    <property type="entry name" value="Winged helix' DNA-binding domain"/>
    <property type="match status" value="1"/>
</dbReference>
<dbReference type="Proteomes" id="UP001181622">
    <property type="component" value="Unassembled WGS sequence"/>
</dbReference>
<dbReference type="EMBL" id="JADBEO010000035">
    <property type="protein sequence ID" value="MDR4307896.1"/>
    <property type="molecule type" value="Genomic_DNA"/>
</dbReference>
<dbReference type="PANTHER" id="PTHR33221:SF5">
    <property type="entry name" value="HTH-TYPE TRANSCRIPTIONAL REGULATOR ISCR"/>
    <property type="match status" value="1"/>
</dbReference>
<dbReference type="Gene3D" id="1.10.10.10">
    <property type="entry name" value="Winged helix-like DNA-binding domain superfamily/Winged helix DNA-binding domain"/>
    <property type="match status" value="1"/>
</dbReference>
<dbReference type="PROSITE" id="PS01332">
    <property type="entry name" value="HTH_RRF2_1"/>
    <property type="match status" value="1"/>
</dbReference>
<dbReference type="RefSeq" id="WP_309393183.1">
    <property type="nucleotide sequence ID" value="NZ_JADBEO010000035.1"/>
</dbReference>
<keyword evidence="3" id="KW-1185">Reference proteome</keyword>
<reference evidence="2" key="1">
    <citation type="submission" date="2020-10" db="EMBL/GenBank/DDBJ databases">
        <authorList>
            <person name="Abbas A."/>
            <person name="Razzaq R."/>
            <person name="Waqas M."/>
            <person name="Abbas N."/>
            <person name="Nielsen T.K."/>
            <person name="Hansen L.H."/>
            <person name="Hussain S."/>
            <person name="Shahid M."/>
        </authorList>
    </citation>
    <scope>NUCLEOTIDE SEQUENCE</scope>
    <source>
        <strain evidence="2">S14</strain>
    </source>
</reference>
<protein>
    <submittedName>
        <fullName evidence="2">Rrf2 family transcriptional regulator</fullName>
    </submittedName>
</protein>
<evidence type="ECO:0000256" key="1">
    <source>
        <dbReference type="ARBA" id="ARBA00023125"/>
    </source>
</evidence>
<organism evidence="2 3">
    <name type="scientific">Chelatococcus sambhunathii</name>
    <dbReference type="NCBI Taxonomy" id="363953"/>
    <lineage>
        <taxon>Bacteria</taxon>
        <taxon>Pseudomonadati</taxon>
        <taxon>Pseudomonadota</taxon>
        <taxon>Alphaproteobacteria</taxon>
        <taxon>Hyphomicrobiales</taxon>
        <taxon>Chelatococcaceae</taxon>
        <taxon>Chelatococcus</taxon>
    </lineage>
</organism>
<accession>A0ABU1DIK3</accession>
<dbReference type="InterPro" id="IPR036390">
    <property type="entry name" value="WH_DNA-bd_sf"/>
</dbReference>
<dbReference type="InterPro" id="IPR036388">
    <property type="entry name" value="WH-like_DNA-bd_sf"/>
</dbReference>
<dbReference type="Pfam" id="PF02082">
    <property type="entry name" value="Rrf2"/>
    <property type="match status" value="1"/>
</dbReference>